<dbReference type="EMBL" id="CP068053">
    <property type="protein sequence ID" value="QQT02185.1"/>
    <property type="molecule type" value="Genomic_DNA"/>
</dbReference>
<keyword evidence="1" id="KW-0812">Transmembrane</keyword>
<feature type="transmembrane region" description="Helical" evidence="1">
    <location>
        <begin position="116"/>
        <end position="144"/>
    </location>
</feature>
<dbReference type="Pfam" id="PF09515">
    <property type="entry name" value="Thia_YuaJ"/>
    <property type="match status" value="1"/>
</dbReference>
<proteinExistence type="predicted"/>
<sequence length="192" mass="20789">MNHKTLFLVEVAVFSSLALLLDLVSGFIFSRIWPQGGSVSIAMVPIFLMAYRWGIKGGLSTGFLLGLLQVVSGTAWIAHPIQGFIDYFLAFTVVGISGVFMSRVSTYYKNGNKKMGLFYGIAGMFTGSFLRYICHVISGIFFFGSSAPAGTPVVTFSLVYNGTYMLASFLLSGVVVAMLYSSASNVLLKKAY</sequence>
<dbReference type="Proteomes" id="UP000595254">
    <property type="component" value="Chromosome"/>
</dbReference>
<dbReference type="GO" id="GO:0005886">
    <property type="term" value="C:plasma membrane"/>
    <property type="evidence" value="ECO:0007669"/>
    <property type="project" value="InterPro"/>
</dbReference>
<dbReference type="KEGG" id="ppsr:I6J18_10265"/>
<feature type="transmembrane region" description="Helical" evidence="1">
    <location>
        <begin position="84"/>
        <end position="104"/>
    </location>
</feature>
<organism evidence="2 3">
    <name type="scientific">Peribacillus psychrosaccharolyticus</name>
    <name type="common">Bacillus psychrosaccharolyticus</name>
    <dbReference type="NCBI Taxonomy" id="1407"/>
    <lineage>
        <taxon>Bacteria</taxon>
        <taxon>Bacillati</taxon>
        <taxon>Bacillota</taxon>
        <taxon>Bacilli</taxon>
        <taxon>Bacillales</taxon>
        <taxon>Bacillaceae</taxon>
        <taxon>Peribacillus</taxon>
    </lineage>
</organism>
<feature type="transmembrane region" description="Helical" evidence="1">
    <location>
        <begin position="61"/>
        <end position="78"/>
    </location>
</feature>
<gene>
    <name evidence="2" type="primary">thiT</name>
    <name evidence="2" type="ORF">I6J18_10265</name>
</gene>
<dbReference type="AlphaFoldDB" id="A0A974S2X8"/>
<name>A0A974S2X8_PERPY</name>
<reference evidence="2 3" key="1">
    <citation type="submission" date="2021-01" db="EMBL/GenBank/DDBJ databases">
        <title>FDA dAtabase for Regulatory Grade micrObial Sequences (FDA-ARGOS): Supporting development and validation of Infectious Disease Dx tests.</title>
        <authorList>
            <person name="Nelson B."/>
            <person name="Plummer A."/>
            <person name="Tallon L."/>
            <person name="Sadzewicz L."/>
            <person name="Zhao X."/>
            <person name="Boylan J."/>
            <person name="Ott S."/>
            <person name="Bowen H."/>
            <person name="Vavikolanu K."/>
            <person name="Mehta A."/>
            <person name="Aluvathingal J."/>
            <person name="Nadendla S."/>
            <person name="Myers T."/>
            <person name="Yan Y."/>
            <person name="Sichtig H."/>
        </authorList>
    </citation>
    <scope>NUCLEOTIDE SEQUENCE [LARGE SCALE GENOMIC DNA]</scope>
    <source>
        <strain evidence="2 3">FDAARGOS_1161</strain>
    </source>
</reference>
<keyword evidence="1" id="KW-0472">Membrane</keyword>
<dbReference type="Gene3D" id="1.10.1760.20">
    <property type="match status" value="1"/>
</dbReference>
<feature type="transmembrane region" description="Helical" evidence="1">
    <location>
        <begin position="164"/>
        <end position="188"/>
    </location>
</feature>
<evidence type="ECO:0000313" key="3">
    <source>
        <dbReference type="Proteomes" id="UP000595254"/>
    </source>
</evidence>
<keyword evidence="1" id="KW-1133">Transmembrane helix</keyword>
<accession>A0A974S2X8</accession>
<dbReference type="GO" id="GO:0015234">
    <property type="term" value="F:thiamine transmembrane transporter activity"/>
    <property type="evidence" value="ECO:0007669"/>
    <property type="project" value="InterPro"/>
</dbReference>
<feature type="transmembrane region" description="Helical" evidence="1">
    <location>
        <begin position="36"/>
        <end position="54"/>
    </location>
</feature>
<dbReference type="InterPro" id="IPR012651">
    <property type="entry name" value="Thia_Transptr_ThiT"/>
</dbReference>
<protein>
    <submittedName>
        <fullName evidence="2">Energy-coupled thiamine transporter ThiT</fullName>
    </submittedName>
</protein>
<evidence type="ECO:0000256" key="1">
    <source>
        <dbReference type="SAM" id="Phobius"/>
    </source>
</evidence>
<dbReference type="NCBIfam" id="TIGR02357">
    <property type="entry name" value="ECF_ThiT_YuaJ"/>
    <property type="match status" value="1"/>
</dbReference>
<keyword evidence="3" id="KW-1185">Reference proteome</keyword>
<evidence type="ECO:0000313" key="2">
    <source>
        <dbReference type="EMBL" id="QQT02185.1"/>
    </source>
</evidence>
<dbReference type="RefSeq" id="WP_040372255.1">
    <property type="nucleotide sequence ID" value="NZ_CP068053.1"/>
</dbReference>